<dbReference type="RefSeq" id="WP_011641181.1">
    <property type="nucleotide sequence ID" value="NC_008346.1"/>
</dbReference>
<evidence type="ECO:0000313" key="3">
    <source>
        <dbReference type="Proteomes" id="UP000001968"/>
    </source>
</evidence>
<gene>
    <name evidence="2" type="ordered locus">Swol_1788</name>
</gene>
<dbReference type="InterPro" id="IPR022291">
    <property type="entry name" value="Bacteriocin_synth_cyclodeHase"/>
</dbReference>
<sequence>MHEKPQFKAHFNIHIVGDEKAVFLLSELDYYVLQGRIYCLLAPLLDGKHSVDQIIDHLAGQASIAEIYYALALLEKKAYITEAGGDFPREQLAFWSALGVETPALLEKVKSNPVSVISLGNDSTGTLLSILREMQLEIAEKAELLIVLVDDYLQPELEELNQKFYREKQSWILVKARGSIPWLGPLFIPRKTACWQCLAQRLQNNRDVEEYIRRQQELQSPVNIPQGTLPATRALVWNLLAVEVAKQLLSGQSLFSENKMISLDIYNMSIESHTLVKRPQCPICGQAADIHKAAQPPLLQSTRKLFTFDGGHRSISPEETLQKYGHHVSPITGVVKFLHNPVEADPFLKVYYSGHNRAAKYGNLAFLRGGLRSQSAGKGISEMQAKAGALCEAVERYSGVFRGEETRIRASYRELGEEAIHPNRIMNFSSTQYLNQELSNAREGKFNQVPEPFDENQEMDWTAVWSLTRKKFRYLPTAFCYFSHPENKTVFSCSNGNASGNILEEAILQGFFELVERDSVAIWWYNRLQMPEVDLASFNEPFIHEMQRYYCRHDREIWVLDLSSDLNIPTFAALTRKSSGGQEAIMMGFGAHFDARLALIRALTELNQMMPFVLELENGKWGEDIIIDNVTLEWMKQATVANQPYLLPHSGKSVRKAGDYNDLSGEDFLSDIESCRQIIERKGMEMLVLEQTRPDIGIAVVKVIVPGLRHFWKRLAPGRLYDVPVEMGWLPLPRLESEMNPIGMFL</sequence>
<evidence type="ECO:0000313" key="2">
    <source>
        <dbReference type="EMBL" id="ABI69086.1"/>
    </source>
</evidence>
<protein>
    <recommendedName>
        <fullName evidence="1">YcaO domain-containing protein</fullName>
    </recommendedName>
</protein>
<dbReference type="HOGENOM" id="CLU_020793_0_0_9"/>
<keyword evidence="3" id="KW-1185">Reference proteome</keyword>
<dbReference type="GO" id="GO:0008641">
    <property type="term" value="F:ubiquitin-like modifier activating enzyme activity"/>
    <property type="evidence" value="ECO:0007669"/>
    <property type="project" value="InterPro"/>
</dbReference>
<dbReference type="Gene3D" id="3.90.930.60">
    <property type="match status" value="1"/>
</dbReference>
<dbReference type="Gene3D" id="3.30.1330.230">
    <property type="match status" value="2"/>
</dbReference>
<dbReference type="InterPro" id="IPR035985">
    <property type="entry name" value="Ubiquitin-activating_enz"/>
</dbReference>
<dbReference type="Gene3D" id="3.30.160.660">
    <property type="match status" value="1"/>
</dbReference>
<dbReference type="PROSITE" id="PS51664">
    <property type="entry name" value="YCAO"/>
    <property type="match status" value="1"/>
</dbReference>
<dbReference type="InterPro" id="IPR027624">
    <property type="entry name" value="TOMM_cyclo_SagD"/>
</dbReference>
<dbReference type="SUPFAM" id="SSF69572">
    <property type="entry name" value="Activating enzymes of the ubiquitin-like proteins"/>
    <property type="match status" value="1"/>
</dbReference>
<dbReference type="Proteomes" id="UP000001968">
    <property type="component" value="Chromosome"/>
</dbReference>
<dbReference type="AlphaFoldDB" id="Q0AW18"/>
<dbReference type="EMBL" id="CP000448">
    <property type="protein sequence ID" value="ABI69086.1"/>
    <property type="molecule type" value="Genomic_DNA"/>
</dbReference>
<reference evidence="3" key="1">
    <citation type="journal article" date="2010" name="Environ. Microbiol.">
        <title>The genome of Syntrophomonas wolfei: new insights into syntrophic metabolism and biohydrogen production.</title>
        <authorList>
            <person name="Sieber J.R."/>
            <person name="Sims D.R."/>
            <person name="Han C."/>
            <person name="Kim E."/>
            <person name="Lykidis A."/>
            <person name="Lapidus A.L."/>
            <person name="McDonnald E."/>
            <person name="Rohlin L."/>
            <person name="Culley D.E."/>
            <person name="Gunsalus R."/>
            <person name="McInerney M.J."/>
        </authorList>
    </citation>
    <scope>NUCLEOTIDE SEQUENCE [LARGE SCALE GENOMIC DNA]</scope>
    <source>
        <strain evidence="3">DSM 2245B / Goettingen</strain>
    </source>
</reference>
<dbReference type="NCBIfam" id="TIGR00702">
    <property type="entry name" value="YcaO-type kinase domain"/>
    <property type="match status" value="1"/>
</dbReference>
<dbReference type="eggNOG" id="COG1944">
    <property type="taxonomic scope" value="Bacteria"/>
</dbReference>
<dbReference type="InterPro" id="IPR049274">
    <property type="entry name" value="LynD/TruD_wHTH-like"/>
</dbReference>
<name>Q0AW18_SYNWW</name>
<proteinExistence type="predicted"/>
<dbReference type="KEGG" id="swo:Swol_1788"/>
<accession>Q0AW18</accession>
<dbReference type="Gene3D" id="3.40.50.720">
    <property type="entry name" value="NAD(P)-binding Rossmann-like Domain"/>
    <property type="match status" value="1"/>
</dbReference>
<dbReference type="Gene3D" id="3.30.40.250">
    <property type="match status" value="1"/>
</dbReference>
<evidence type="ECO:0000259" key="1">
    <source>
        <dbReference type="PROSITE" id="PS51664"/>
    </source>
</evidence>
<dbReference type="STRING" id="335541.Swol_1788"/>
<dbReference type="Pfam" id="PF02624">
    <property type="entry name" value="YcaO"/>
    <property type="match status" value="1"/>
</dbReference>
<dbReference type="PANTHER" id="PTHR37809">
    <property type="entry name" value="RIBOSOMAL PROTEIN S12 METHYLTHIOTRANSFERASE ACCESSORY FACTOR YCAO"/>
    <property type="match status" value="1"/>
</dbReference>
<dbReference type="InterPro" id="IPR003776">
    <property type="entry name" value="YcaO-like_dom"/>
</dbReference>
<dbReference type="Pfam" id="PF21084">
    <property type="entry name" value="WHD_DUF4423_like"/>
    <property type="match status" value="1"/>
</dbReference>
<dbReference type="NCBIfam" id="TIGR03604">
    <property type="entry name" value="TOMM_cyclo_SagD"/>
    <property type="match status" value="1"/>
</dbReference>
<dbReference type="NCBIfam" id="TIGR03882">
    <property type="entry name" value="cyclo_dehyd_2"/>
    <property type="match status" value="1"/>
</dbReference>
<organism evidence="2 3">
    <name type="scientific">Syntrophomonas wolfei subsp. wolfei (strain DSM 2245B / Goettingen)</name>
    <dbReference type="NCBI Taxonomy" id="335541"/>
    <lineage>
        <taxon>Bacteria</taxon>
        <taxon>Bacillati</taxon>
        <taxon>Bacillota</taxon>
        <taxon>Clostridia</taxon>
        <taxon>Eubacteriales</taxon>
        <taxon>Syntrophomonadaceae</taxon>
        <taxon>Syntrophomonas</taxon>
    </lineage>
</organism>
<dbReference type="PANTHER" id="PTHR37809:SF1">
    <property type="entry name" value="RIBOSOMAL PROTEIN S12 METHYLTHIOTRANSFERASE ACCESSORY FACTOR YCAO"/>
    <property type="match status" value="1"/>
</dbReference>
<feature type="domain" description="YcaO" evidence="1">
    <location>
        <begin position="377"/>
        <end position="746"/>
    </location>
</feature>
<dbReference type="OrthoDB" id="2379922at2"/>